<evidence type="ECO:0000313" key="3">
    <source>
        <dbReference type="Proteomes" id="UP001204621"/>
    </source>
</evidence>
<keyword evidence="1" id="KW-0732">Signal</keyword>
<dbReference type="PROSITE" id="PS51257">
    <property type="entry name" value="PROKAR_LIPOPROTEIN"/>
    <property type="match status" value="1"/>
</dbReference>
<feature type="signal peptide" evidence="1">
    <location>
        <begin position="1"/>
        <end position="23"/>
    </location>
</feature>
<dbReference type="RefSeq" id="WP_258811368.1">
    <property type="nucleotide sequence ID" value="NZ_JANUGU010000002.1"/>
</dbReference>
<gene>
    <name evidence="2" type="ORF">NX778_08900</name>
</gene>
<feature type="chain" id="PRO_5045091989" evidence="1">
    <location>
        <begin position="24"/>
        <end position="252"/>
    </location>
</feature>
<accession>A0ABT2CWK1</accession>
<protein>
    <submittedName>
        <fullName evidence="2">DUF3304 domain-containing protein</fullName>
    </submittedName>
</protein>
<proteinExistence type="predicted"/>
<dbReference type="Proteomes" id="UP001204621">
    <property type="component" value="Unassembled WGS sequence"/>
</dbReference>
<keyword evidence="3" id="KW-1185">Reference proteome</keyword>
<organism evidence="2 3">
    <name type="scientific">Massilia terrae</name>
    <dbReference type="NCBI Taxonomy" id="1811224"/>
    <lineage>
        <taxon>Bacteria</taxon>
        <taxon>Pseudomonadati</taxon>
        <taxon>Pseudomonadota</taxon>
        <taxon>Betaproteobacteria</taxon>
        <taxon>Burkholderiales</taxon>
        <taxon>Oxalobacteraceae</taxon>
        <taxon>Telluria group</taxon>
        <taxon>Massilia</taxon>
    </lineage>
</organism>
<reference evidence="2 3" key="1">
    <citation type="submission" date="2022-08" db="EMBL/GenBank/DDBJ databases">
        <title>Reclassification of Massilia species as members of the genera Telluria, Duganella, Pseudoduganella, Mokoshia gen. nov. and Zemynaea gen. nov. using orthogonal and non-orthogonal genome-based approaches.</title>
        <authorList>
            <person name="Bowman J.P."/>
        </authorList>
    </citation>
    <scope>NUCLEOTIDE SEQUENCE [LARGE SCALE GENOMIC DNA]</scope>
    <source>
        <strain evidence="2 3">JCM 31606</strain>
    </source>
</reference>
<dbReference type="Pfam" id="PF11745">
    <property type="entry name" value="DUF3304"/>
    <property type="match status" value="1"/>
</dbReference>
<comment type="caution">
    <text evidence="2">The sequence shown here is derived from an EMBL/GenBank/DDBJ whole genome shotgun (WGS) entry which is preliminary data.</text>
</comment>
<evidence type="ECO:0000256" key="1">
    <source>
        <dbReference type="SAM" id="SignalP"/>
    </source>
</evidence>
<evidence type="ECO:0000313" key="2">
    <source>
        <dbReference type="EMBL" id="MCS0658180.1"/>
    </source>
</evidence>
<name>A0ABT2CWK1_9BURK</name>
<dbReference type="InterPro" id="IPR021733">
    <property type="entry name" value="DUF3304"/>
</dbReference>
<sequence length="252" mass="28685">MFRHLPIRSLLCPALLVTGLALSACEKAKTTVGVDVHGVNYRGDEFSYLLIDPNNPDDSNAGEHIDSFAAGGTTCCYPLPKQWRPGIKVRIRLTHWLPKDKDGHLPEVIAEQTAEVPPYVDGKPGELWVLRGEDGTVSVVSSDYQPDHPRWPGQVKGWPVPSLEYRRTRWELIRHYKKTDVDLFVTLLDQLKKDPNKRAAEAWADAEQYDRASVAKFSGPQDPRYLAYLNEEYKQGLMDSTRELQRFEETRP</sequence>
<dbReference type="EMBL" id="JANUGU010000002">
    <property type="protein sequence ID" value="MCS0658180.1"/>
    <property type="molecule type" value="Genomic_DNA"/>
</dbReference>